<dbReference type="Proteomes" id="UP001066276">
    <property type="component" value="Chromosome 8"/>
</dbReference>
<organism evidence="2 3">
    <name type="scientific">Pleurodeles waltl</name>
    <name type="common">Iberian ribbed newt</name>
    <dbReference type="NCBI Taxonomy" id="8319"/>
    <lineage>
        <taxon>Eukaryota</taxon>
        <taxon>Metazoa</taxon>
        <taxon>Chordata</taxon>
        <taxon>Craniata</taxon>
        <taxon>Vertebrata</taxon>
        <taxon>Euteleostomi</taxon>
        <taxon>Amphibia</taxon>
        <taxon>Batrachia</taxon>
        <taxon>Caudata</taxon>
        <taxon>Salamandroidea</taxon>
        <taxon>Salamandridae</taxon>
        <taxon>Pleurodelinae</taxon>
        <taxon>Pleurodeles</taxon>
    </lineage>
</organism>
<sequence length="169" mass="17941">MWVRRAGLSPTRRHIHTRHTEGCHPPSLTAAPSPLWLSIMEACPIQQSAVLLCLCQSSLSSLLPPSLSGTALDMLCPPGQHGLLYIDRHSHPIDTGSRKYGSPAGALKMAHTPTPQAPGCRGSLPGLRVVPHHQGRSCPLITADEPLLLPFGPLHVSTTGVHGLGVQCC</sequence>
<comment type="caution">
    <text evidence="2">The sequence shown here is derived from an EMBL/GenBank/DDBJ whole genome shotgun (WGS) entry which is preliminary data.</text>
</comment>
<protein>
    <submittedName>
        <fullName evidence="2">Uncharacterized protein</fullName>
    </submittedName>
</protein>
<proteinExistence type="predicted"/>
<dbReference type="AlphaFoldDB" id="A0AAV7NDZ2"/>
<evidence type="ECO:0000313" key="2">
    <source>
        <dbReference type="EMBL" id="KAJ1114285.1"/>
    </source>
</evidence>
<accession>A0AAV7NDZ2</accession>
<name>A0AAV7NDZ2_PLEWA</name>
<reference evidence="2" key="1">
    <citation type="journal article" date="2022" name="bioRxiv">
        <title>Sequencing and chromosome-scale assembly of the giantPleurodeles waltlgenome.</title>
        <authorList>
            <person name="Brown T."/>
            <person name="Elewa A."/>
            <person name="Iarovenko S."/>
            <person name="Subramanian E."/>
            <person name="Araus A.J."/>
            <person name="Petzold A."/>
            <person name="Susuki M."/>
            <person name="Suzuki K.-i.T."/>
            <person name="Hayashi T."/>
            <person name="Toyoda A."/>
            <person name="Oliveira C."/>
            <person name="Osipova E."/>
            <person name="Leigh N.D."/>
            <person name="Simon A."/>
            <person name="Yun M.H."/>
        </authorList>
    </citation>
    <scope>NUCLEOTIDE SEQUENCE</scope>
    <source>
        <strain evidence="2">20211129_DDA</strain>
        <tissue evidence="2">Liver</tissue>
    </source>
</reference>
<evidence type="ECO:0000256" key="1">
    <source>
        <dbReference type="SAM" id="MobiDB-lite"/>
    </source>
</evidence>
<evidence type="ECO:0000313" key="3">
    <source>
        <dbReference type="Proteomes" id="UP001066276"/>
    </source>
</evidence>
<feature type="region of interest" description="Disordered" evidence="1">
    <location>
        <begin position="1"/>
        <end position="25"/>
    </location>
</feature>
<keyword evidence="3" id="KW-1185">Reference proteome</keyword>
<dbReference type="EMBL" id="JANPWB010000012">
    <property type="protein sequence ID" value="KAJ1114285.1"/>
    <property type="molecule type" value="Genomic_DNA"/>
</dbReference>
<gene>
    <name evidence="2" type="ORF">NDU88_002524</name>
</gene>